<dbReference type="InterPro" id="IPR036249">
    <property type="entry name" value="Thioredoxin-like_sf"/>
</dbReference>
<dbReference type="InterPro" id="IPR052565">
    <property type="entry name" value="Glutaredoxin-like_YDR286C"/>
</dbReference>
<dbReference type="EMBL" id="BRYB01004043">
    <property type="protein sequence ID" value="GMI24782.1"/>
    <property type="molecule type" value="Genomic_DNA"/>
</dbReference>
<evidence type="ECO:0000256" key="2">
    <source>
        <dbReference type="SAM" id="MobiDB-lite"/>
    </source>
</evidence>
<feature type="compositionally biased region" description="Basic and acidic residues" evidence="2">
    <location>
        <begin position="126"/>
        <end position="144"/>
    </location>
</feature>
<gene>
    <name evidence="3" type="ORF">TeGR_g138</name>
</gene>
<keyword evidence="1" id="KW-0249">Electron transport</keyword>
<proteinExistence type="inferred from homology"/>
<protein>
    <recommendedName>
        <fullName evidence="1">Glutaredoxin-like protein</fullName>
    </recommendedName>
</protein>
<organism evidence="3 4">
    <name type="scientific">Tetraparma gracilis</name>
    <dbReference type="NCBI Taxonomy" id="2962635"/>
    <lineage>
        <taxon>Eukaryota</taxon>
        <taxon>Sar</taxon>
        <taxon>Stramenopiles</taxon>
        <taxon>Ochrophyta</taxon>
        <taxon>Bolidophyceae</taxon>
        <taxon>Parmales</taxon>
        <taxon>Triparmaceae</taxon>
        <taxon>Tetraparma</taxon>
    </lineage>
</organism>
<comment type="similarity">
    <text evidence="1">Belongs to the glutaredoxin family.</text>
</comment>
<feature type="region of interest" description="Disordered" evidence="2">
    <location>
        <begin position="113"/>
        <end position="150"/>
    </location>
</feature>
<name>A0ABQ6MEA1_9STRA</name>
<evidence type="ECO:0000313" key="3">
    <source>
        <dbReference type="EMBL" id="GMI24782.1"/>
    </source>
</evidence>
<comment type="caution">
    <text evidence="3">The sequence shown here is derived from an EMBL/GenBank/DDBJ whole genome shotgun (WGS) entry which is preliminary data.</text>
</comment>
<evidence type="ECO:0000313" key="4">
    <source>
        <dbReference type="Proteomes" id="UP001165060"/>
    </source>
</evidence>
<keyword evidence="1" id="KW-0813">Transport</keyword>
<reference evidence="3 4" key="1">
    <citation type="journal article" date="2023" name="Commun. Biol.">
        <title>Genome analysis of Parmales, the sister group of diatoms, reveals the evolutionary specialization of diatoms from phago-mixotrophs to photoautotrophs.</title>
        <authorList>
            <person name="Ban H."/>
            <person name="Sato S."/>
            <person name="Yoshikawa S."/>
            <person name="Yamada K."/>
            <person name="Nakamura Y."/>
            <person name="Ichinomiya M."/>
            <person name="Sato N."/>
            <person name="Blanc-Mathieu R."/>
            <person name="Endo H."/>
            <person name="Kuwata A."/>
            <person name="Ogata H."/>
        </authorList>
    </citation>
    <scope>NUCLEOTIDE SEQUENCE [LARGE SCALE GENOMIC DNA]</scope>
</reference>
<accession>A0ABQ6MEA1</accession>
<keyword evidence="4" id="KW-1185">Reference proteome</keyword>
<dbReference type="Pfam" id="PF05768">
    <property type="entry name" value="Glrx-like"/>
    <property type="match status" value="1"/>
</dbReference>
<evidence type="ECO:0000256" key="1">
    <source>
        <dbReference type="RuleBase" id="RU363082"/>
    </source>
</evidence>
<dbReference type="Gene3D" id="3.40.30.10">
    <property type="entry name" value="Glutaredoxin"/>
    <property type="match status" value="1"/>
</dbReference>
<dbReference type="PANTHER" id="PTHR33558">
    <property type="entry name" value="GLUTAREDOXIN-LIKE PROTEIN C5ORF63 HOMOLOG"/>
    <property type="match status" value="1"/>
</dbReference>
<dbReference type="PANTHER" id="PTHR33558:SF1">
    <property type="entry name" value="GLUTAREDOXIN-LIKE PROTEIN C5ORF63 HOMOLOG"/>
    <property type="match status" value="1"/>
</dbReference>
<dbReference type="SUPFAM" id="SSF52833">
    <property type="entry name" value="Thioredoxin-like"/>
    <property type="match status" value="1"/>
</dbReference>
<dbReference type="InterPro" id="IPR008554">
    <property type="entry name" value="Glutaredoxin-like"/>
</dbReference>
<sequence>MLAPSLSLLRLPPPRPPSRLLATLLPGPGPSLTLYTRPGCSLCDVLVSELSQLRASPSRAPFSLSSVDISLPGNEALLGRYRYDIPVVHRNGGYLFKHRLPFGGDEGRVRELIETGGGGPVGDEPDAGRMERRREERDRKRGGECGDCEV</sequence>
<dbReference type="Proteomes" id="UP001165060">
    <property type="component" value="Unassembled WGS sequence"/>
</dbReference>